<evidence type="ECO:0000256" key="1">
    <source>
        <dbReference type="ARBA" id="ARBA00004496"/>
    </source>
</evidence>
<dbReference type="SUPFAM" id="SSF52172">
    <property type="entry name" value="CheY-like"/>
    <property type="match status" value="1"/>
</dbReference>
<comment type="subcellular location">
    <subcellularLocation>
        <location evidence="1">Cytoplasm</location>
    </subcellularLocation>
</comment>
<dbReference type="GO" id="GO:0006355">
    <property type="term" value="P:regulation of DNA-templated transcription"/>
    <property type="evidence" value="ECO:0007669"/>
    <property type="project" value="InterPro"/>
</dbReference>
<keyword evidence="6" id="KW-0804">Transcription</keyword>
<dbReference type="Gene3D" id="1.10.10.10">
    <property type="entry name" value="Winged helix-like DNA-binding domain superfamily/Winged helix DNA-binding domain"/>
    <property type="match status" value="1"/>
</dbReference>
<evidence type="ECO:0000259" key="10">
    <source>
        <dbReference type="PROSITE" id="PS51755"/>
    </source>
</evidence>
<accession>A0A839RT38</accession>
<dbReference type="CDD" id="cd00383">
    <property type="entry name" value="trans_reg_C"/>
    <property type="match status" value="1"/>
</dbReference>
<dbReference type="Proteomes" id="UP000567922">
    <property type="component" value="Unassembled WGS sequence"/>
</dbReference>
<evidence type="ECO:0000259" key="9">
    <source>
        <dbReference type="PROSITE" id="PS50110"/>
    </source>
</evidence>
<feature type="DNA-binding region" description="OmpR/PhoB-type" evidence="8">
    <location>
        <begin position="132"/>
        <end position="230"/>
    </location>
</feature>
<evidence type="ECO:0000256" key="4">
    <source>
        <dbReference type="ARBA" id="ARBA00023015"/>
    </source>
</evidence>
<evidence type="ECO:0000313" key="12">
    <source>
        <dbReference type="Proteomes" id="UP000567922"/>
    </source>
</evidence>
<dbReference type="EMBL" id="JACHWS010000003">
    <property type="protein sequence ID" value="MBB3039346.1"/>
    <property type="molecule type" value="Genomic_DNA"/>
</dbReference>
<keyword evidence="4" id="KW-0805">Transcription regulation</keyword>
<evidence type="ECO:0000256" key="5">
    <source>
        <dbReference type="ARBA" id="ARBA00023125"/>
    </source>
</evidence>
<dbReference type="CDD" id="cd17627">
    <property type="entry name" value="REC_OmpR_PrrA-like"/>
    <property type="match status" value="1"/>
</dbReference>
<dbReference type="PANTHER" id="PTHR48111:SF22">
    <property type="entry name" value="REGULATOR OF RPOS"/>
    <property type="match status" value="1"/>
</dbReference>
<reference evidence="11 12" key="1">
    <citation type="submission" date="2020-08" db="EMBL/GenBank/DDBJ databases">
        <title>Sequencing the genomes of 1000 actinobacteria strains.</title>
        <authorList>
            <person name="Klenk H.-P."/>
        </authorList>
    </citation>
    <scope>NUCLEOTIDE SEQUENCE [LARGE SCALE GENOMIC DNA]</scope>
    <source>
        <strain evidence="11 12">DSM 45258</strain>
    </source>
</reference>
<dbReference type="Gene3D" id="3.40.50.2300">
    <property type="match status" value="1"/>
</dbReference>
<dbReference type="GO" id="GO:0032993">
    <property type="term" value="C:protein-DNA complex"/>
    <property type="evidence" value="ECO:0007669"/>
    <property type="project" value="TreeGrafter"/>
</dbReference>
<keyword evidence="5 8" id="KW-0238">DNA-binding</keyword>
<organism evidence="11 12">
    <name type="scientific">Hoyosella altamirensis</name>
    <dbReference type="NCBI Taxonomy" id="616997"/>
    <lineage>
        <taxon>Bacteria</taxon>
        <taxon>Bacillati</taxon>
        <taxon>Actinomycetota</taxon>
        <taxon>Actinomycetes</taxon>
        <taxon>Mycobacteriales</taxon>
        <taxon>Hoyosellaceae</taxon>
        <taxon>Hoyosella</taxon>
    </lineage>
</organism>
<protein>
    <submittedName>
        <fullName evidence="11">Two-component system response regulator PrrA</fullName>
    </submittedName>
</protein>
<dbReference type="PROSITE" id="PS51755">
    <property type="entry name" value="OMPR_PHOB"/>
    <property type="match status" value="1"/>
</dbReference>
<dbReference type="OrthoDB" id="4760923at2"/>
<dbReference type="InterPro" id="IPR039420">
    <property type="entry name" value="WalR-like"/>
</dbReference>
<sequence length="231" mass="25456">MHESATVLVVDDDADVLASLKRGLRLSGFDVMTAEDGESALRTIRTQEPDAIVLDVTMPRLDGVSVVTALRAMGSDIPICVLSARSSVDDRIAGLEAGADDYLTKPFALGELIARVRAMLRRRPDQSPSPKRELLTAGQLEIDVAARRAVIAGTELDLTKREFELLTTLVQHRDAVLSRRQLLEIVWGYDFDADTNVVDVFVGYLRKKMEADGAPRMLHTVRGVGFILRTR</sequence>
<keyword evidence="12" id="KW-1185">Reference proteome</keyword>
<keyword evidence="2 7" id="KW-0597">Phosphoprotein</keyword>
<evidence type="ECO:0000256" key="8">
    <source>
        <dbReference type="PROSITE-ProRule" id="PRU01091"/>
    </source>
</evidence>
<name>A0A839RT38_9ACTN</name>
<evidence type="ECO:0000256" key="6">
    <source>
        <dbReference type="ARBA" id="ARBA00023163"/>
    </source>
</evidence>
<comment type="caution">
    <text evidence="11">The sequence shown here is derived from an EMBL/GenBank/DDBJ whole genome shotgun (WGS) entry which is preliminary data.</text>
</comment>
<dbReference type="PROSITE" id="PS50110">
    <property type="entry name" value="RESPONSE_REGULATORY"/>
    <property type="match status" value="1"/>
</dbReference>
<feature type="modified residue" description="4-aspartylphosphate" evidence="7">
    <location>
        <position position="55"/>
    </location>
</feature>
<dbReference type="PANTHER" id="PTHR48111">
    <property type="entry name" value="REGULATOR OF RPOS"/>
    <property type="match status" value="1"/>
</dbReference>
<keyword evidence="3" id="KW-0902">Two-component regulatory system</keyword>
<evidence type="ECO:0000313" key="11">
    <source>
        <dbReference type="EMBL" id="MBB3039346.1"/>
    </source>
</evidence>
<dbReference type="Pfam" id="PF00486">
    <property type="entry name" value="Trans_reg_C"/>
    <property type="match status" value="1"/>
</dbReference>
<gene>
    <name evidence="11" type="ORF">FHU29_003815</name>
</gene>
<dbReference type="Gene3D" id="6.10.250.690">
    <property type="match status" value="1"/>
</dbReference>
<dbReference type="SMART" id="SM00862">
    <property type="entry name" value="Trans_reg_C"/>
    <property type="match status" value="1"/>
</dbReference>
<dbReference type="GO" id="GO:0005829">
    <property type="term" value="C:cytosol"/>
    <property type="evidence" value="ECO:0007669"/>
    <property type="project" value="TreeGrafter"/>
</dbReference>
<evidence type="ECO:0000256" key="7">
    <source>
        <dbReference type="PROSITE-ProRule" id="PRU00169"/>
    </source>
</evidence>
<dbReference type="InterPro" id="IPR001789">
    <property type="entry name" value="Sig_transdc_resp-reg_receiver"/>
</dbReference>
<dbReference type="Pfam" id="PF00072">
    <property type="entry name" value="Response_reg"/>
    <property type="match status" value="1"/>
</dbReference>
<evidence type="ECO:0000256" key="3">
    <source>
        <dbReference type="ARBA" id="ARBA00023012"/>
    </source>
</evidence>
<dbReference type="AlphaFoldDB" id="A0A839RT38"/>
<proteinExistence type="predicted"/>
<dbReference type="SMART" id="SM00448">
    <property type="entry name" value="REC"/>
    <property type="match status" value="1"/>
</dbReference>
<dbReference type="GO" id="GO:0000156">
    <property type="term" value="F:phosphorelay response regulator activity"/>
    <property type="evidence" value="ECO:0007669"/>
    <property type="project" value="TreeGrafter"/>
</dbReference>
<dbReference type="InterPro" id="IPR011006">
    <property type="entry name" value="CheY-like_superfamily"/>
</dbReference>
<evidence type="ECO:0000256" key="2">
    <source>
        <dbReference type="ARBA" id="ARBA00022553"/>
    </source>
</evidence>
<dbReference type="InterPro" id="IPR036388">
    <property type="entry name" value="WH-like_DNA-bd_sf"/>
</dbReference>
<dbReference type="InterPro" id="IPR001867">
    <property type="entry name" value="OmpR/PhoB-type_DNA-bd"/>
</dbReference>
<feature type="domain" description="Response regulatory" evidence="9">
    <location>
        <begin position="6"/>
        <end position="120"/>
    </location>
</feature>
<dbReference type="GO" id="GO:0000976">
    <property type="term" value="F:transcription cis-regulatory region binding"/>
    <property type="evidence" value="ECO:0007669"/>
    <property type="project" value="TreeGrafter"/>
</dbReference>
<dbReference type="FunFam" id="1.10.10.10:FF:000005">
    <property type="entry name" value="Two-component system response regulator"/>
    <property type="match status" value="1"/>
</dbReference>
<feature type="domain" description="OmpR/PhoB-type" evidence="10">
    <location>
        <begin position="132"/>
        <end position="230"/>
    </location>
</feature>
<dbReference type="RefSeq" id="WP_064441880.1">
    <property type="nucleotide sequence ID" value="NZ_BDDI01000016.1"/>
</dbReference>